<keyword evidence="11" id="KW-1185">Reference proteome</keyword>
<evidence type="ECO:0000256" key="8">
    <source>
        <dbReference type="PROSITE-ProRule" id="PRU00042"/>
    </source>
</evidence>
<dbReference type="InterPro" id="IPR013087">
    <property type="entry name" value="Znf_C2H2_type"/>
</dbReference>
<dbReference type="Gene3D" id="3.30.160.60">
    <property type="entry name" value="Classic Zinc Finger"/>
    <property type="match status" value="2"/>
</dbReference>
<evidence type="ECO:0000256" key="7">
    <source>
        <dbReference type="ARBA" id="ARBA00037948"/>
    </source>
</evidence>
<feature type="domain" description="C2H2-type" evidence="9">
    <location>
        <begin position="27"/>
        <end position="54"/>
    </location>
</feature>
<evidence type="ECO:0000256" key="2">
    <source>
        <dbReference type="ARBA" id="ARBA00022723"/>
    </source>
</evidence>
<dbReference type="EMBL" id="LJIJ01004174">
    <property type="protein sequence ID" value="ODM88060.1"/>
    <property type="molecule type" value="Genomic_DNA"/>
</dbReference>
<comment type="similarity">
    <text evidence="7">Belongs to the snail C2H2-type zinc-finger protein family.</text>
</comment>
<evidence type="ECO:0000256" key="5">
    <source>
        <dbReference type="ARBA" id="ARBA00022833"/>
    </source>
</evidence>
<dbReference type="SMART" id="SM00355">
    <property type="entry name" value="ZnF_C2H2"/>
    <property type="match status" value="4"/>
</dbReference>
<evidence type="ECO:0000313" key="11">
    <source>
        <dbReference type="Proteomes" id="UP000094527"/>
    </source>
</evidence>
<dbReference type="PROSITE" id="PS50157">
    <property type="entry name" value="ZINC_FINGER_C2H2_2"/>
    <property type="match status" value="2"/>
</dbReference>
<protein>
    <submittedName>
        <fullName evidence="10">Zinc finger protein-likeXfin</fullName>
    </submittedName>
</protein>
<keyword evidence="4 8" id="KW-0863">Zinc-finger</keyword>
<dbReference type="GO" id="GO:0000981">
    <property type="term" value="F:DNA-binding transcription factor activity, RNA polymerase II-specific"/>
    <property type="evidence" value="ECO:0007669"/>
    <property type="project" value="TreeGrafter"/>
</dbReference>
<keyword evidence="2" id="KW-0479">Metal-binding</keyword>
<dbReference type="AlphaFoldDB" id="A0A1D2M501"/>
<dbReference type="GO" id="GO:0000978">
    <property type="term" value="F:RNA polymerase II cis-regulatory region sequence-specific DNA binding"/>
    <property type="evidence" value="ECO:0007669"/>
    <property type="project" value="TreeGrafter"/>
</dbReference>
<accession>A0A1D2M501</accession>
<dbReference type="SUPFAM" id="SSF57667">
    <property type="entry name" value="beta-beta-alpha zinc fingers"/>
    <property type="match status" value="1"/>
</dbReference>
<dbReference type="GO" id="GO:0008270">
    <property type="term" value="F:zinc ion binding"/>
    <property type="evidence" value="ECO:0007669"/>
    <property type="project" value="UniProtKB-KW"/>
</dbReference>
<evidence type="ECO:0000256" key="3">
    <source>
        <dbReference type="ARBA" id="ARBA00022737"/>
    </source>
</evidence>
<keyword evidence="6" id="KW-0539">Nucleus</keyword>
<evidence type="ECO:0000259" key="9">
    <source>
        <dbReference type="PROSITE" id="PS50157"/>
    </source>
</evidence>
<comment type="caution">
    <text evidence="10">The sequence shown here is derived from an EMBL/GenBank/DDBJ whole genome shotgun (WGS) entry which is preliminary data.</text>
</comment>
<evidence type="ECO:0000313" key="10">
    <source>
        <dbReference type="EMBL" id="ODM88060.1"/>
    </source>
</evidence>
<evidence type="ECO:0000256" key="1">
    <source>
        <dbReference type="ARBA" id="ARBA00004123"/>
    </source>
</evidence>
<organism evidence="10 11">
    <name type="scientific">Orchesella cincta</name>
    <name type="common">Springtail</name>
    <name type="synonym">Podura cincta</name>
    <dbReference type="NCBI Taxonomy" id="48709"/>
    <lineage>
        <taxon>Eukaryota</taxon>
        <taxon>Metazoa</taxon>
        <taxon>Ecdysozoa</taxon>
        <taxon>Arthropoda</taxon>
        <taxon>Hexapoda</taxon>
        <taxon>Collembola</taxon>
        <taxon>Entomobryomorpha</taxon>
        <taxon>Entomobryoidea</taxon>
        <taxon>Orchesellidae</taxon>
        <taxon>Orchesellinae</taxon>
        <taxon>Orchesella</taxon>
    </lineage>
</organism>
<proteinExistence type="inferred from homology"/>
<evidence type="ECO:0000256" key="6">
    <source>
        <dbReference type="ARBA" id="ARBA00023242"/>
    </source>
</evidence>
<keyword evidence="3" id="KW-0677">Repeat</keyword>
<evidence type="ECO:0000256" key="4">
    <source>
        <dbReference type="ARBA" id="ARBA00022771"/>
    </source>
</evidence>
<dbReference type="InterPro" id="IPR050527">
    <property type="entry name" value="Snail/Krueppel_Znf"/>
</dbReference>
<dbReference type="STRING" id="48709.A0A1D2M501"/>
<feature type="domain" description="C2H2-type" evidence="9">
    <location>
        <begin position="55"/>
        <end position="83"/>
    </location>
</feature>
<reference evidence="10 11" key="1">
    <citation type="journal article" date="2016" name="Genome Biol. Evol.">
        <title>Gene Family Evolution Reflects Adaptation to Soil Environmental Stressors in the Genome of the Collembolan Orchesella cincta.</title>
        <authorList>
            <person name="Faddeeva-Vakhrusheva A."/>
            <person name="Derks M.F."/>
            <person name="Anvar S.Y."/>
            <person name="Agamennone V."/>
            <person name="Suring W."/>
            <person name="Smit S."/>
            <person name="van Straalen N.M."/>
            <person name="Roelofs D."/>
        </authorList>
    </citation>
    <scope>NUCLEOTIDE SEQUENCE [LARGE SCALE GENOMIC DNA]</scope>
    <source>
        <tissue evidence="10">Mixed pool</tissue>
    </source>
</reference>
<comment type="subcellular location">
    <subcellularLocation>
        <location evidence="1">Nucleus</location>
    </subcellularLocation>
</comment>
<keyword evidence="5" id="KW-0862">Zinc</keyword>
<dbReference type="PROSITE" id="PS00028">
    <property type="entry name" value="ZINC_FINGER_C2H2_1"/>
    <property type="match status" value="2"/>
</dbReference>
<dbReference type="OrthoDB" id="6077919at2759"/>
<dbReference type="Pfam" id="PF00096">
    <property type="entry name" value="zf-C2H2"/>
    <property type="match status" value="2"/>
</dbReference>
<dbReference type="PANTHER" id="PTHR24388:SF54">
    <property type="entry name" value="PROTEIN ESCARGOT"/>
    <property type="match status" value="1"/>
</dbReference>
<dbReference type="InterPro" id="IPR036236">
    <property type="entry name" value="Znf_C2H2_sf"/>
</dbReference>
<dbReference type="PANTHER" id="PTHR24388">
    <property type="entry name" value="ZINC FINGER PROTEIN"/>
    <property type="match status" value="1"/>
</dbReference>
<gene>
    <name evidence="10" type="ORF">Ocin01_18623</name>
</gene>
<dbReference type="Proteomes" id="UP000094527">
    <property type="component" value="Unassembled WGS sequence"/>
</dbReference>
<name>A0A1D2M501_ORCCI</name>
<sequence>MKAYILLLKHSIFQAVGLPFQTKMDVHQCKKCGKSFALKSNLVKHKKVHTHNQLHQCTLCDKNYKSKCNLSDHVKTAHSKGAKPFICKEPQCSYSSYLLPDLKIMFVKCTKVKKNTKPLIVLFAGKRLESGCPFNTKSHLKRHLKPIPGSSPTSAPNVHPRLQPRVYYTIMIKCAHKARIHPCSFCDKMFITTTIETHLVPSAHKREAAKVQIMWKRLKYHINYYHGKEKFFVPSVPKPSVQSQLNAHVLEVHCKWKISACSSFFNTCSLTTHLKDHPQISKSKNEQTLCFCSKSSAVLNAKIDRIQQTYAICSQIVSLSHLNEKPYQCSICKIRYAHQRARSQNSLFKHSRGSPRTSSLLHFLWKAYVKVGFVQPSLEGIPGNDRICEQCPTEFRK</sequence>
<dbReference type="FunFam" id="3.30.160.60:FF:000065">
    <property type="entry name" value="B-cell CLL/lymphoma 6, member B"/>
    <property type="match status" value="1"/>
</dbReference>
<dbReference type="GO" id="GO:0005634">
    <property type="term" value="C:nucleus"/>
    <property type="evidence" value="ECO:0007669"/>
    <property type="project" value="UniProtKB-SubCell"/>
</dbReference>